<protein>
    <recommendedName>
        <fullName evidence="5">SLC26A/SulP transporter domain-containing protein</fullName>
    </recommendedName>
</protein>
<dbReference type="Proteomes" id="UP001589709">
    <property type="component" value="Unassembled WGS sequence"/>
</dbReference>
<comment type="caution">
    <text evidence="3">The sequence shown here is derived from an EMBL/GenBank/DDBJ whole genome shotgun (WGS) entry which is preliminary data.</text>
</comment>
<feature type="region of interest" description="Disordered" evidence="1">
    <location>
        <begin position="91"/>
        <end position="127"/>
    </location>
</feature>
<dbReference type="EMBL" id="JBHMCY010000009">
    <property type="protein sequence ID" value="MFB9462441.1"/>
    <property type="molecule type" value="Genomic_DNA"/>
</dbReference>
<evidence type="ECO:0000313" key="4">
    <source>
        <dbReference type="Proteomes" id="UP001589709"/>
    </source>
</evidence>
<evidence type="ECO:0000313" key="3">
    <source>
        <dbReference type="EMBL" id="MFB9462441.1"/>
    </source>
</evidence>
<organism evidence="3 4">
    <name type="scientific">Streptomyces cinereospinus</name>
    <dbReference type="NCBI Taxonomy" id="285561"/>
    <lineage>
        <taxon>Bacteria</taxon>
        <taxon>Bacillati</taxon>
        <taxon>Actinomycetota</taxon>
        <taxon>Actinomycetes</taxon>
        <taxon>Kitasatosporales</taxon>
        <taxon>Streptomycetaceae</taxon>
        <taxon>Streptomyces</taxon>
    </lineage>
</organism>
<name>A0ABV5MWV8_9ACTN</name>
<reference evidence="3 4" key="1">
    <citation type="submission" date="2024-09" db="EMBL/GenBank/DDBJ databases">
        <authorList>
            <person name="Sun Q."/>
            <person name="Mori K."/>
        </authorList>
    </citation>
    <scope>NUCLEOTIDE SEQUENCE [LARGE SCALE GENOMIC DNA]</scope>
    <source>
        <strain evidence="3 4">JCM 6917</strain>
    </source>
</reference>
<proteinExistence type="predicted"/>
<feature type="transmembrane region" description="Helical" evidence="2">
    <location>
        <begin position="33"/>
        <end position="61"/>
    </location>
</feature>
<evidence type="ECO:0000256" key="1">
    <source>
        <dbReference type="SAM" id="MobiDB-lite"/>
    </source>
</evidence>
<dbReference type="RefSeq" id="WP_381343282.1">
    <property type="nucleotide sequence ID" value="NZ_JBHMCY010000009.1"/>
</dbReference>
<keyword evidence="2" id="KW-0812">Transmembrane</keyword>
<evidence type="ECO:0008006" key="5">
    <source>
        <dbReference type="Google" id="ProtNLM"/>
    </source>
</evidence>
<accession>A0ABV5MWV8</accession>
<keyword evidence="2" id="KW-1133">Transmembrane helix</keyword>
<sequence>MRGRPDVVQEPSTGETVRNRRIDPSVSQVAGSFLAAVAAALLASCFGVHGTILGAGVVSAVATRGGSLLQHVFSRTGEQLRDAVVLAGPGGAGTAPARRVHRGHGPPRAGKAGGARCRRRPWPSASR</sequence>
<evidence type="ECO:0000256" key="2">
    <source>
        <dbReference type="SAM" id="Phobius"/>
    </source>
</evidence>
<keyword evidence="4" id="KW-1185">Reference proteome</keyword>
<gene>
    <name evidence="3" type="ORF">ACFF45_06855</name>
</gene>
<keyword evidence="2" id="KW-0472">Membrane</keyword>